<name>A0A9D1E3R5_9BACT</name>
<dbReference type="PANTHER" id="PTHR21139:SF42">
    <property type="entry name" value="TRIOSEPHOSPHATE ISOMERASE"/>
    <property type="match status" value="1"/>
</dbReference>
<comment type="catalytic activity">
    <reaction evidence="7 8">
        <text>D-glyceraldehyde 3-phosphate = dihydroxyacetone phosphate</text>
        <dbReference type="Rhea" id="RHEA:18585"/>
        <dbReference type="ChEBI" id="CHEBI:57642"/>
        <dbReference type="ChEBI" id="CHEBI:59776"/>
        <dbReference type="EC" id="5.3.1.1"/>
    </reaction>
</comment>
<evidence type="ECO:0000313" key="9">
    <source>
        <dbReference type="EMBL" id="HIR65701.1"/>
    </source>
</evidence>
<dbReference type="GO" id="GO:0046166">
    <property type="term" value="P:glyceraldehyde-3-phosphate biosynthetic process"/>
    <property type="evidence" value="ECO:0007669"/>
    <property type="project" value="TreeGrafter"/>
</dbReference>
<feature type="binding site" evidence="7">
    <location>
        <begin position="233"/>
        <end position="234"/>
    </location>
    <ligand>
        <name>substrate</name>
    </ligand>
</feature>
<dbReference type="GO" id="GO:0006094">
    <property type="term" value="P:gluconeogenesis"/>
    <property type="evidence" value="ECO:0007669"/>
    <property type="project" value="UniProtKB-UniRule"/>
</dbReference>
<dbReference type="InterPro" id="IPR035990">
    <property type="entry name" value="TIM_sf"/>
</dbReference>
<evidence type="ECO:0000256" key="4">
    <source>
        <dbReference type="ARBA" id="ARBA00022490"/>
    </source>
</evidence>
<reference evidence="9" key="1">
    <citation type="submission" date="2020-10" db="EMBL/GenBank/DDBJ databases">
        <authorList>
            <person name="Gilroy R."/>
        </authorList>
    </citation>
    <scope>NUCLEOTIDE SEQUENCE</scope>
    <source>
        <strain evidence="9">CHK121-14286</strain>
    </source>
</reference>
<feature type="binding site" evidence="7">
    <location>
        <position position="212"/>
    </location>
    <ligand>
        <name>substrate</name>
    </ligand>
</feature>
<protein>
    <recommendedName>
        <fullName evidence="7 8">Triosephosphate isomerase</fullName>
        <shortName evidence="7">TIM</shortName>
        <shortName evidence="7">TPI</shortName>
        <ecNumber evidence="7 8">5.3.1.1</ecNumber>
    </recommendedName>
    <alternativeName>
        <fullName evidence="7">Triose-phosphate isomerase</fullName>
    </alternativeName>
</protein>
<proteinExistence type="inferred from homology"/>
<evidence type="ECO:0000256" key="7">
    <source>
        <dbReference type="HAMAP-Rule" id="MF_00147"/>
    </source>
</evidence>
<keyword evidence="4 7" id="KW-0963">Cytoplasm</keyword>
<dbReference type="GO" id="GO:0006096">
    <property type="term" value="P:glycolytic process"/>
    <property type="evidence" value="ECO:0007669"/>
    <property type="project" value="UniProtKB-UniRule"/>
</dbReference>
<evidence type="ECO:0000256" key="2">
    <source>
        <dbReference type="ARBA" id="ARBA00007422"/>
    </source>
</evidence>
<dbReference type="Pfam" id="PF00121">
    <property type="entry name" value="TIM"/>
    <property type="match status" value="1"/>
</dbReference>
<evidence type="ECO:0000256" key="5">
    <source>
        <dbReference type="ARBA" id="ARBA00023152"/>
    </source>
</evidence>
<dbReference type="FunFam" id="3.20.20.70:FF:000016">
    <property type="entry name" value="Triosephosphate isomerase"/>
    <property type="match status" value="1"/>
</dbReference>
<dbReference type="GO" id="GO:0004807">
    <property type="term" value="F:triose-phosphate isomerase activity"/>
    <property type="evidence" value="ECO:0007669"/>
    <property type="project" value="UniProtKB-UniRule"/>
</dbReference>
<feature type="active site" description="Proton acceptor" evidence="7">
    <location>
        <position position="166"/>
    </location>
</feature>
<dbReference type="AlphaFoldDB" id="A0A9D1E3R5"/>
<dbReference type="InterPro" id="IPR020861">
    <property type="entry name" value="Triosephosphate_isomerase_AS"/>
</dbReference>
<evidence type="ECO:0000256" key="6">
    <source>
        <dbReference type="ARBA" id="ARBA00023235"/>
    </source>
</evidence>
<comment type="subunit">
    <text evidence="7 8">Homodimer.</text>
</comment>
<comment type="function">
    <text evidence="7">Involved in the gluconeogenesis. Catalyzes stereospecifically the conversion of dihydroxyacetone phosphate (DHAP) to D-glyceraldehyde-3-phosphate (G3P).</text>
</comment>
<evidence type="ECO:0000256" key="3">
    <source>
        <dbReference type="ARBA" id="ARBA00022432"/>
    </source>
</evidence>
<dbReference type="InterPro" id="IPR000652">
    <property type="entry name" value="Triosephosphate_isomerase"/>
</dbReference>
<dbReference type="CDD" id="cd00311">
    <property type="entry name" value="TIM"/>
    <property type="match status" value="1"/>
</dbReference>
<accession>A0A9D1E3R5</accession>
<keyword evidence="6 7" id="KW-0413">Isomerase</keyword>
<dbReference type="NCBIfam" id="TIGR00419">
    <property type="entry name" value="tim"/>
    <property type="match status" value="1"/>
</dbReference>
<comment type="subcellular location">
    <subcellularLocation>
        <location evidence="7 8">Cytoplasm</location>
    </subcellularLocation>
</comment>
<dbReference type="HAMAP" id="MF_00147_B">
    <property type="entry name" value="TIM_B"/>
    <property type="match status" value="1"/>
</dbReference>
<dbReference type="Proteomes" id="UP000824200">
    <property type="component" value="Unassembled WGS sequence"/>
</dbReference>
<dbReference type="InterPro" id="IPR013785">
    <property type="entry name" value="Aldolase_TIM"/>
</dbReference>
<dbReference type="SUPFAM" id="SSF51351">
    <property type="entry name" value="Triosephosphate isomerase (TIM)"/>
    <property type="match status" value="1"/>
</dbReference>
<comment type="caution">
    <text evidence="9">The sequence shown here is derived from an EMBL/GenBank/DDBJ whole genome shotgun (WGS) entry which is preliminary data.</text>
</comment>
<dbReference type="EC" id="5.3.1.1" evidence="7 8"/>
<dbReference type="PROSITE" id="PS00171">
    <property type="entry name" value="TIM_1"/>
    <property type="match status" value="1"/>
</dbReference>
<dbReference type="GO" id="GO:0005829">
    <property type="term" value="C:cytosol"/>
    <property type="evidence" value="ECO:0007669"/>
    <property type="project" value="TreeGrafter"/>
</dbReference>
<feature type="binding site" evidence="7">
    <location>
        <position position="172"/>
    </location>
    <ligand>
        <name>substrate</name>
    </ligand>
</feature>
<dbReference type="GO" id="GO:0019563">
    <property type="term" value="P:glycerol catabolic process"/>
    <property type="evidence" value="ECO:0007669"/>
    <property type="project" value="TreeGrafter"/>
</dbReference>
<sequence>MKNKIIAGNWKMNKTRIEAEQLINALIPLVKDTKNTVVICVPFTDLCKAVKLTKGTNIHVGAQNCHWKESGAFTGEIAPSMLTELGVEYVVIGHSERRTYFGETDATVLARTKAALAAGLKPIVCIGETLEERNSGNMKKVLQRQVREGFKDVTEEELANIVVAYEPVWAIGTGVTATDEQANAAIAFVRSVFADMYGKEAAEKLYIQYGGSMNDKNAEGLLNMSEIDGGLIGGASLVAEKFAAVVNVHK</sequence>
<dbReference type="Gene3D" id="3.20.20.70">
    <property type="entry name" value="Aldolase class I"/>
    <property type="match status" value="1"/>
</dbReference>
<evidence type="ECO:0000256" key="1">
    <source>
        <dbReference type="ARBA" id="ARBA00004680"/>
    </source>
</evidence>
<dbReference type="PROSITE" id="PS51440">
    <property type="entry name" value="TIM_2"/>
    <property type="match status" value="1"/>
</dbReference>
<dbReference type="PANTHER" id="PTHR21139">
    <property type="entry name" value="TRIOSEPHOSPHATE ISOMERASE"/>
    <property type="match status" value="1"/>
</dbReference>
<dbReference type="EMBL" id="DVHL01000018">
    <property type="protein sequence ID" value="HIR65701.1"/>
    <property type="molecule type" value="Genomic_DNA"/>
</dbReference>
<keyword evidence="3 7" id="KW-0312">Gluconeogenesis</keyword>
<dbReference type="InterPro" id="IPR022896">
    <property type="entry name" value="TrioseP_Isoase_bac/euk"/>
</dbReference>
<comment type="pathway">
    <text evidence="1 7 8">Carbohydrate degradation; glycolysis; D-glyceraldehyde 3-phosphate from glycerone phosphate: step 1/1.</text>
</comment>
<comment type="similarity">
    <text evidence="2 7 8">Belongs to the triosephosphate isomerase family.</text>
</comment>
<keyword evidence="5 7" id="KW-0324">Glycolysis</keyword>
<gene>
    <name evidence="7" type="primary">tpiA</name>
    <name evidence="9" type="ORF">IAC95_02275</name>
</gene>
<evidence type="ECO:0000313" key="10">
    <source>
        <dbReference type="Proteomes" id="UP000824200"/>
    </source>
</evidence>
<feature type="binding site" evidence="7">
    <location>
        <begin position="9"/>
        <end position="11"/>
    </location>
    <ligand>
        <name>substrate</name>
    </ligand>
</feature>
<organism evidence="9 10">
    <name type="scientific">Candidatus Fimimonas gallinarum</name>
    <dbReference type="NCBI Taxonomy" id="2840821"/>
    <lineage>
        <taxon>Bacteria</taxon>
        <taxon>Pseudomonadati</taxon>
        <taxon>Myxococcota</taxon>
        <taxon>Myxococcia</taxon>
        <taxon>Myxococcales</taxon>
        <taxon>Cystobacterineae</taxon>
        <taxon>Myxococcaceae</taxon>
        <taxon>Myxococcaceae incertae sedis</taxon>
        <taxon>Candidatus Fimimonas</taxon>
    </lineage>
</organism>
<evidence type="ECO:0000256" key="8">
    <source>
        <dbReference type="RuleBase" id="RU363013"/>
    </source>
</evidence>
<reference evidence="9" key="2">
    <citation type="journal article" date="2021" name="PeerJ">
        <title>Extensive microbial diversity within the chicken gut microbiome revealed by metagenomics and culture.</title>
        <authorList>
            <person name="Gilroy R."/>
            <person name="Ravi A."/>
            <person name="Getino M."/>
            <person name="Pursley I."/>
            <person name="Horton D.L."/>
            <person name="Alikhan N.F."/>
            <person name="Baker D."/>
            <person name="Gharbi K."/>
            <person name="Hall N."/>
            <person name="Watson M."/>
            <person name="Adriaenssens E.M."/>
            <person name="Foster-Nyarko E."/>
            <person name="Jarju S."/>
            <person name="Secka A."/>
            <person name="Antonio M."/>
            <person name="Oren A."/>
            <person name="Chaudhuri R.R."/>
            <person name="La Ragione R."/>
            <person name="Hildebrand F."/>
            <person name="Pallen M.J."/>
        </authorList>
    </citation>
    <scope>NUCLEOTIDE SEQUENCE</scope>
    <source>
        <strain evidence="9">CHK121-14286</strain>
    </source>
</reference>
<comment type="pathway">
    <text evidence="7 8">Carbohydrate biosynthesis; gluconeogenesis.</text>
</comment>
<feature type="active site" description="Electrophile" evidence="7">
    <location>
        <position position="94"/>
    </location>
</feature>